<protein>
    <recommendedName>
        <fullName evidence="5">PE-PPE domain-containing protein</fullName>
    </recommendedName>
</protein>
<evidence type="ECO:0000256" key="2">
    <source>
        <dbReference type="SAM" id="SignalP"/>
    </source>
</evidence>
<keyword evidence="4" id="KW-1185">Reference proteome</keyword>
<dbReference type="AlphaFoldDB" id="A0A544W6H8"/>
<comment type="caution">
    <text evidence="3">The sequence shown here is derived from an EMBL/GenBank/DDBJ whole genome shotgun (WGS) entry which is preliminary data.</text>
</comment>
<gene>
    <name evidence="3" type="ORF">D8S82_04295</name>
</gene>
<organism evidence="3 4">
    <name type="scientific">Mycolicibacterium hodleri</name>
    <dbReference type="NCBI Taxonomy" id="49897"/>
    <lineage>
        <taxon>Bacteria</taxon>
        <taxon>Bacillati</taxon>
        <taxon>Actinomycetota</taxon>
        <taxon>Actinomycetes</taxon>
        <taxon>Mycobacteriales</taxon>
        <taxon>Mycobacteriaceae</taxon>
        <taxon>Mycolicibacterium</taxon>
    </lineage>
</organism>
<feature type="chain" id="PRO_5022167283" description="PE-PPE domain-containing protein" evidence="2">
    <location>
        <begin position="22"/>
        <end position="453"/>
    </location>
</feature>
<feature type="signal peptide" evidence="2">
    <location>
        <begin position="1"/>
        <end position="21"/>
    </location>
</feature>
<dbReference type="Proteomes" id="UP000315759">
    <property type="component" value="Unassembled WGS sequence"/>
</dbReference>
<feature type="compositionally biased region" description="Low complexity" evidence="1">
    <location>
        <begin position="400"/>
        <end position="421"/>
    </location>
</feature>
<reference evidence="3 4" key="1">
    <citation type="submission" date="2018-10" db="EMBL/GenBank/DDBJ databases">
        <title>Draft genome of Mycobacterium hodleri strain B.</title>
        <authorList>
            <person name="Amande T.J."/>
            <person name="Mcgenity T.J."/>
        </authorList>
    </citation>
    <scope>NUCLEOTIDE SEQUENCE [LARGE SCALE GENOMIC DNA]</scope>
    <source>
        <strain evidence="3 4">B</strain>
    </source>
</reference>
<evidence type="ECO:0008006" key="5">
    <source>
        <dbReference type="Google" id="ProtNLM"/>
    </source>
</evidence>
<feature type="region of interest" description="Disordered" evidence="1">
    <location>
        <begin position="300"/>
        <end position="322"/>
    </location>
</feature>
<feature type="region of interest" description="Disordered" evidence="1">
    <location>
        <begin position="334"/>
        <end position="453"/>
    </location>
</feature>
<sequence length="453" mass="45430">MPTKLAAAFLAAGVISTGALIAPDKAPLPVVSADVANASVITDALYRLGDVVNGAAYGYAITQDAGSSLPFDVATAFAIAAQNPTLAPSLLSWLVNRYANPSYDYGYPSEGTGYFTYPTYFRNYSLEVIAGALPFPLGPAGADPGLINNAANAIGQAVGGFLGGVLPNPAGGLAATDAFWATDIGKTVVAANLAVTAPVWALYSTAFYLGYLPADLEATFESAIRNPTEIPGLLSNLAYDLLSSDGLVGFLIDDFSAPLRALPGPIGVLAENLVASLNAGIDNLLSVLPAPIEPTPFPSATSNVNRVADTSTERQVTSIPDSSVTLDNVVTLNAPEPVDNPVAPSSEDSPLPNAGGTTTGLVKSNDSGPQLNVVRDSVKVTPGDTFAGAGTVTGSDPEPGTDTTGTGTVTTGTDTTPVGTTAPSDPQQGPEGAGAGTGNSTAGNTGDPSEGAA</sequence>
<proteinExistence type="predicted"/>
<dbReference type="EMBL" id="VIFX01000004">
    <property type="protein sequence ID" value="TQR87836.1"/>
    <property type="molecule type" value="Genomic_DNA"/>
</dbReference>
<name>A0A544W6H8_9MYCO</name>
<feature type="compositionally biased region" description="Polar residues" evidence="1">
    <location>
        <begin position="355"/>
        <end position="370"/>
    </location>
</feature>
<dbReference type="RefSeq" id="WP_142550880.1">
    <property type="nucleotide sequence ID" value="NZ_VIFX01000004.1"/>
</dbReference>
<keyword evidence="2" id="KW-0732">Signal</keyword>
<evidence type="ECO:0000313" key="4">
    <source>
        <dbReference type="Proteomes" id="UP000315759"/>
    </source>
</evidence>
<evidence type="ECO:0000256" key="1">
    <source>
        <dbReference type="SAM" id="MobiDB-lite"/>
    </source>
</evidence>
<evidence type="ECO:0000313" key="3">
    <source>
        <dbReference type="EMBL" id="TQR87836.1"/>
    </source>
</evidence>
<accession>A0A544W6H8</accession>